<dbReference type="InterPro" id="IPR007219">
    <property type="entry name" value="XnlR_reg_dom"/>
</dbReference>
<dbReference type="AlphaFoldDB" id="A0A084AKA2"/>
<evidence type="ECO:0000313" key="9">
    <source>
        <dbReference type="Proteomes" id="UP000028045"/>
    </source>
</evidence>
<keyword evidence="9" id="KW-1185">Reference proteome</keyword>
<dbReference type="SMART" id="SM00906">
    <property type="entry name" value="Fungal_trans"/>
    <property type="match status" value="1"/>
</dbReference>
<evidence type="ECO:0000313" key="8">
    <source>
        <dbReference type="EMBL" id="KEY65731.1"/>
    </source>
</evidence>
<comment type="subcellular location">
    <subcellularLocation>
        <location evidence="1">Nucleus</location>
    </subcellularLocation>
</comment>
<sequence length="791" mass="87830">MDRSGLSPLAPVTGAFRGQAGSAGGPRAGPSTPLPVKRRAPIACKRCRRMRSKCLHDKAKPPCTACIEAGLGAEDCIFPVRGAPDDDRQYRHPRQRSEKTLSSAARREMAKARRAVLAKEKSSAAKGKPKAIDPDPWKNLPPLEDLIDGVDRFTRHYFQLGFIPKKQFPERLRRNHKQVNVFLLMSILSISARLSPALSARYGNGIKAAEYFMERAAILAVGEVYQEPSLERCQGFYLLSISQQGSGLQNKSFINMGIAMRMAALMQLHQEETYRLLDPTPELVIRAESARRTLWMLHSQDSLHSGPSCPVSLGVADITALLPCEEDDFANGRNPVSRAALEGTQPASENPELICDPNRSLFASLMQVHHFWGIVGRRAVKFARSSQPWASSSDFSQMVRKLAAWEHGLPERHTFSLSNLHRYKEQGEDLAYLSLTMMTRLCNIVVRRPYLTDIIKLRNQGDHGQHAFFATLSTELFRNVHYLFQQIDAQFSNRSPDESVGAQIAAFCVYSCGVFSAYLCKYPGLCQDSSIACRGPYMLSRTTAILMECKEVWPLAIRWAESLDKFAQDPQATTLVNPGTMADSDEPVPRALTPTARRRSAPVPQSPTQRSMSSSSSLASPLTSPESMETNDMNITTTEARFDNVTSPNQQQQQQQQQQAIFNTTHPPRVPPLVLSTQAFPFPESSPIYSPPNTLHHSPQGQRRESAQMFLSPMTTTYPSHSMDSSAGMVLGPFSSGQQAPGLMTYDINSTVPLYQQLGPSTDGFDGELQFYFDGSTSWMPPMSSGWMEEI</sequence>
<keyword evidence="5" id="KW-0539">Nucleus</keyword>
<dbReference type="InterPro" id="IPR001138">
    <property type="entry name" value="Zn2Cys6_DnaBD"/>
</dbReference>
<feature type="compositionally biased region" description="Low complexity" evidence="6">
    <location>
        <begin position="606"/>
        <end position="627"/>
    </location>
</feature>
<feature type="compositionally biased region" description="Basic and acidic residues" evidence="6">
    <location>
        <begin position="83"/>
        <end position="108"/>
    </location>
</feature>
<evidence type="ECO:0000256" key="5">
    <source>
        <dbReference type="ARBA" id="ARBA00023242"/>
    </source>
</evidence>
<dbReference type="InterPro" id="IPR036864">
    <property type="entry name" value="Zn2-C6_fun-type_DNA-bd_sf"/>
</dbReference>
<evidence type="ECO:0000256" key="3">
    <source>
        <dbReference type="ARBA" id="ARBA00023015"/>
    </source>
</evidence>
<protein>
    <recommendedName>
        <fullName evidence="7">Zn(2)-C6 fungal-type domain-containing protein</fullName>
    </recommendedName>
</protein>
<organism evidence="8 9">
    <name type="scientific">Stachybotrys chartarum (strain CBS 109288 / IBT 7711)</name>
    <name type="common">Toxic black mold</name>
    <name type="synonym">Stilbospora chartarum</name>
    <dbReference type="NCBI Taxonomy" id="1280523"/>
    <lineage>
        <taxon>Eukaryota</taxon>
        <taxon>Fungi</taxon>
        <taxon>Dikarya</taxon>
        <taxon>Ascomycota</taxon>
        <taxon>Pezizomycotina</taxon>
        <taxon>Sordariomycetes</taxon>
        <taxon>Hypocreomycetidae</taxon>
        <taxon>Hypocreales</taxon>
        <taxon>Stachybotryaceae</taxon>
        <taxon>Stachybotrys</taxon>
    </lineage>
</organism>
<evidence type="ECO:0000256" key="6">
    <source>
        <dbReference type="SAM" id="MobiDB-lite"/>
    </source>
</evidence>
<feature type="domain" description="Zn(2)-C6 fungal-type" evidence="7">
    <location>
        <begin position="43"/>
        <end position="78"/>
    </location>
</feature>
<dbReference type="Proteomes" id="UP000028045">
    <property type="component" value="Unassembled WGS sequence"/>
</dbReference>
<dbReference type="PROSITE" id="PS50048">
    <property type="entry name" value="ZN2_CY6_FUNGAL_2"/>
    <property type="match status" value="1"/>
</dbReference>
<dbReference type="EMBL" id="KL648688">
    <property type="protein sequence ID" value="KEY65731.1"/>
    <property type="molecule type" value="Genomic_DNA"/>
</dbReference>
<feature type="region of interest" description="Disordered" evidence="6">
    <location>
        <begin position="1"/>
        <end position="36"/>
    </location>
</feature>
<evidence type="ECO:0000259" key="7">
    <source>
        <dbReference type="PROSITE" id="PS50048"/>
    </source>
</evidence>
<dbReference type="OrthoDB" id="2399539at2759"/>
<dbReference type="CDD" id="cd00067">
    <property type="entry name" value="GAL4"/>
    <property type="match status" value="1"/>
</dbReference>
<name>A0A084AKA2_STACB</name>
<dbReference type="SMART" id="SM00066">
    <property type="entry name" value="GAL4"/>
    <property type="match status" value="1"/>
</dbReference>
<dbReference type="Pfam" id="PF04082">
    <property type="entry name" value="Fungal_trans"/>
    <property type="match status" value="1"/>
</dbReference>
<dbReference type="HOGENOM" id="CLU_011335_1_0_1"/>
<dbReference type="GO" id="GO:0006351">
    <property type="term" value="P:DNA-templated transcription"/>
    <property type="evidence" value="ECO:0007669"/>
    <property type="project" value="InterPro"/>
</dbReference>
<evidence type="ECO:0000256" key="1">
    <source>
        <dbReference type="ARBA" id="ARBA00004123"/>
    </source>
</evidence>
<accession>A0A084AKA2</accession>
<dbReference type="GO" id="GO:0005634">
    <property type="term" value="C:nucleus"/>
    <property type="evidence" value="ECO:0007669"/>
    <property type="project" value="UniProtKB-SubCell"/>
</dbReference>
<dbReference type="GO" id="GO:0000981">
    <property type="term" value="F:DNA-binding transcription factor activity, RNA polymerase II-specific"/>
    <property type="evidence" value="ECO:0007669"/>
    <property type="project" value="InterPro"/>
</dbReference>
<dbReference type="GO" id="GO:0003677">
    <property type="term" value="F:DNA binding"/>
    <property type="evidence" value="ECO:0007669"/>
    <property type="project" value="InterPro"/>
</dbReference>
<dbReference type="InterPro" id="IPR050815">
    <property type="entry name" value="TF_fung"/>
</dbReference>
<keyword evidence="3" id="KW-0805">Transcription regulation</keyword>
<keyword evidence="2" id="KW-0479">Metal-binding</keyword>
<feature type="region of interest" description="Disordered" evidence="6">
    <location>
        <begin position="574"/>
        <end position="630"/>
    </location>
</feature>
<dbReference type="PANTHER" id="PTHR47338">
    <property type="entry name" value="ZN(II)2CYS6 TRANSCRIPTION FACTOR (EUROFUNG)-RELATED"/>
    <property type="match status" value="1"/>
</dbReference>
<dbReference type="Gene3D" id="4.10.240.10">
    <property type="entry name" value="Zn(2)-C6 fungal-type DNA-binding domain"/>
    <property type="match status" value="1"/>
</dbReference>
<evidence type="ECO:0000256" key="4">
    <source>
        <dbReference type="ARBA" id="ARBA00023163"/>
    </source>
</evidence>
<proteinExistence type="predicted"/>
<dbReference type="GO" id="GO:0008270">
    <property type="term" value="F:zinc ion binding"/>
    <property type="evidence" value="ECO:0007669"/>
    <property type="project" value="InterPro"/>
</dbReference>
<dbReference type="SUPFAM" id="SSF57701">
    <property type="entry name" value="Zn2/Cys6 DNA-binding domain"/>
    <property type="match status" value="1"/>
</dbReference>
<dbReference type="PANTHER" id="PTHR47338:SF5">
    <property type="entry name" value="ZN(II)2CYS6 TRANSCRIPTION FACTOR (EUROFUNG)"/>
    <property type="match status" value="1"/>
</dbReference>
<gene>
    <name evidence="8" type="ORF">S7711_05561</name>
</gene>
<feature type="region of interest" description="Disordered" evidence="6">
    <location>
        <begin position="82"/>
        <end position="108"/>
    </location>
</feature>
<reference evidence="8 9" key="1">
    <citation type="journal article" date="2014" name="BMC Genomics">
        <title>Comparative genome sequencing reveals chemotype-specific gene clusters in the toxigenic black mold Stachybotrys.</title>
        <authorList>
            <person name="Semeiks J."/>
            <person name="Borek D."/>
            <person name="Otwinowski Z."/>
            <person name="Grishin N.V."/>
        </authorList>
    </citation>
    <scope>NUCLEOTIDE SEQUENCE [LARGE SCALE GENOMIC DNA]</scope>
    <source>
        <strain evidence="9">CBS 109288 / IBT 7711</strain>
    </source>
</reference>
<evidence type="ECO:0000256" key="2">
    <source>
        <dbReference type="ARBA" id="ARBA00022723"/>
    </source>
</evidence>
<dbReference type="CDD" id="cd12148">
    <property type="entry name" value="fungal_TF_MHR"/>
    <property type="match status" value="1"/>
</dbReference>
<keyword evidence="4" id="KW-0804">Transcription</keyword>